<evidence type="ECO:0000313" key="9">
    <source>
        <dbReference type="EMBL" id="MCQ4636252.1"/>
    </source>
</evidence>
<dbReference type="Pfam" id="PF21948">
    <property type="entry name" value="LplA-B_cat"/>
    <property type="match status" value="1"/>
</dbReference>
<dbReference type="InterPro" id="IPR045864">
    <property type="entry name" value="aa-tRNA-synth_II/BPL/LPL"/>
</dbReference>
<dbReference type="InterPro" id="IPR019491">
    <property type="entry name" value="Lipoate_protein_ligase_C"/>
</dbReference>
<evidence type="ECO:0000256" key="1">
    <source>
        <dbReference type="ARBA" id="ARBA00005085"/>
    </source>
</evidence>
<evidence type="ECO:0000259" key="8">
    <source>
        <dbReference type="PROSITE" id="PS51733"/>
    </source>
</evidence>
<dbReference type="Gene3D" id="3.30.390.50">
    <property type="entry name" value="CO dehydrogenase flavoprotein, C-terminal domain"/>
    <property type="match status" value="1"/>
</dbReference>
<dbReference type="GO" id="GO:0016979">
    <property type="term" value="F:lipoate-protein ligase activity"/>
    <property type="evidence" value="ECO:0007669"/>
    <property type="project" value="UniProtKB-EC"/>
</dbReference>
<evidence type="ECO:0000256" key="6">
    <source>
        <dbReference type="ARBA" id="ARBA00022840"/>
    </source>
</evidence>
<dbReference type="RefSeq" id="WP_256131436.1">
    <property type="nucleotide sequence ID" value="NZ_JANFXK010000005.1"/>
</dbReference>
<keyword evidence="6" id="KW-0067">ATP-binding</keyword>
<keyword evidence="4 9" id="KW-0436">Ligase</keyword>
<keyword evidence="5" id="KW-0547">Nucleotide-binding</keyword>
<dbReference type="PANTHER" id="PTHR12561:SF3">
    <property type="entry name" value="LIPOYLTRANSFERASE 1, MITOCHONDRIAL"/>
    <property type="match status" value="1"/>
</dbReference>
<evidence type="ECO:0000256" key="7">
    <source>
        <dbReference type="ARBA" id="ARBA00048037"/>
    </source>
</evidence>
<name>A0ABT1RM53_9FIRM</name>
<dbReference type="Proteomes" id="UP001524502">
    <property type="component" value="Unassembled WGS sequence"/>
</dbReference>
<dbReference type="PANTHER" id="PTHR12561">
    <property type="entry name" value="LIPOATE-PROTEIN LIGASE"/>
    <property type="match status" value="1"/>
</dbReference>
<protein>
    <recommendedName>
        <fullName evidence="3">lipoate--protein ligase</fullName>
        <ecNumber evidence="3">6.3.1.20</ecNumber>
    </recommendedName>
</protein>
<dbReference type="EC" id="6.3.1.20" evidence="3"/>
<dbReference type="SUPFAM" id="SSF82649">
    <property type="entry name" value="SufE/NifU"/>
    <property type="match status" value="1"/>
</dbReference>
<evidence type="ECO:0000256" key="2">
    <source>
        <dbReference type="ARBA" id="ARBA00005124"/>
    </source>
</evidence>
<accession>A0ABT1RM53</accession>
<feature type="domain" description="BPL/LPL catalytic" evidence="8">
    <location>
        <begin position="26"/>
        <end position="212"/>
    </location>
</feature>
<evidence type="ECO:0000256" key="4">
    <source>
        <dbReference type="ARBA" id="ARBA00022598"/>
    </source>
</evidence>
<proteinExistence type="predicted"/>
<dbReference type="SUPFAM" id="SSF55681">
    <property type="entry name" value="Class II aaRS and biotin synthetases"/>
    <property type="match status" value="1"/>
</dbReference>
<comment type="catalytic activity">
    <reaction evidence="7">
        <text>L-lysyl-[lipoyl-carrier protein] + (R)-lipoate + ATP = N(6)-[(R)-lipoyl]-L-lysyl-[lipoyl-carrier protein] + AMP + diphosphate + H(+)</text>
        <dbReference type="Rhea" id="RHEA:49288"/>
        <dbReference type="Rhea" id="RHEA-COMP:10500"/>
        <dbReference type="Rhea" id="RHEA-COMP:10502"/>
        <dbReference type="ChEBI" id="CHEBI:15378"/>
        <dbReference type="ChEBI" id="CHEBI:29969"/>
        <dbReference type="ChEBI" id="CHEBI:30616"/>
        <dbReference type="ChEBI" id="CHEBI:33019"/>
        <dbReference type="ChEBI" id="CHEBI:83088"/>
        <dbReference type="ChEBI" id="CHEBI:83099"/>
        <dbReference type="ChEBI" id="CHEBI:456215"/>
        <dbReference type="EC" id="6.3.1.20"/>
    </reaction>
</comment>
<dbReference type="InterPro" id="IPR004562">
    <property type="entry name" value="LipoylTrfase_LipoateP_Ligase"/>
</dbReference>
<gene>
    <name evidence="9" type="ORF">NE619_05885</name>
</gene>
<evidence type="ECO:0000256" key="3">
    <source>
        <dbReference type="ARBA" id="ARBA00012367"/>
    </source>
</evidence>
<evidence type="ECO:0000256" key="5">
    <source>
        <dbReference type="ARBA" id="ARBA00022741"/>
    </source>
</evidence>
<dbReference type="Pfam" id="PF10437">
    <property type="entry name" value="Lip_prot_lig_C"/>
    <property type="match status" value="1"/>
</dbReference>
<reference evidence="9 10" key="1">
    <citation type="submission" date="2022-06" db="EMBL/GenBank/DDBJ databases">
        <title>Isolation of gut microbiota from human fecal samples.</title>
        <authorList>
            <person name="Pamer E.G."/>
            <person name="Barat B."/>
            <person name="Waligurski E."/>
            <person name="Medina S."/>
            <person name="Paddock L."/>
            <person name="Mostad J."/>
        </authorList>
    </citation>
    <scope>NUCLEOTIDE SEQUENCE [LARGE SCALE GENOMIC DNA]</scope>
    <source>
        <strain evidence="9 10">SL.3.17</strain>
    </source>
</reference>
<dbReference type="InterPro" id="IPR004143">
    <property type="entry name" value="BPL_LPL_catalytic"/>
</dbReference>
<dbReference type="NCBIfam" id="TIGR00545">
    <property type="entry name" value="lipoyltrans"/>
    <property type="match status" value="1"/>
</dbReference>
<comment type="pathway">
    <text evidence="1">Protein modification; protein lipoylation via exogenous pathway; protein N(6)-(lipoyl)lysine from lipoate: step 2/2.</text>
</comment>
<keyword evidence="10" id="KW-1185">Reference proteome</keyword>
<dbReference type="EMBL" id="JANFXK010000005">
    <property type="protein sequence ID" value="MCQ4636252.1"/>
    <property type="molecule type" value="Genomic_DNA"/>
</dbReference>
<sequence>MIYLRNDSKDPHYNLAFEEYVFRDFCKDDPVLLLWQNEPSVIIGRHQNTVEEINSDFISAGSIHVVRRITGGGAVYHDLGNLNYSFLIPKAKADLDFRAFTTPLVSALQNLGIQAEQTGRNDVTIEGKKISGNAQHYQNGILLHHGTILFDSDLDCVKQALRVKPGKIESKGIKSVRSRVANIRPYLKRDMTIEAFKAYLLEAFSQREDLRYYQLSDLEEKEVRRLADGKYRTHRWNYGYAPKCSLTRSGYFEGGFVEIRLDVEAGKIANMKVFGDYFSLRDTREFEQMFIGLDYSRQAVSHRLEGVCVSEFFKGITRKQIERLIF</sequence>
<dbReference type="Gene3D" id="3.30.930.10">
    <property type="entry name" value="Bira Bifunctional Protein, Domain 2"/>
    <property type="match status" value="1"/>
</dbReference>
<dbReference type="CDD" id="cd16443">
    <property type="entry name" value="LplA"/>
    <property type="match status" value="1"/>
</dbReference>
<comment type="pathway">
    <text evidence="2">Protein modification; protein lipoylation via exogenous pathway; protein N(6)-(lipoyl)lysine from lipoate: step 1/2.</text>
</comment>
<organism evidence="9 10">
    <name type="scientific">Anaerovorax odorimutans</name>
    <dbReference type="NCBI Taxonomy" id="109327"/>
    <lineage>
        <taxon>Bacteria</taxon>
        <taxon>Bacillati</taxon>
        <taxon>Bacillota</taxon>
        <taxon>Clostridia</taxon>
        <taxon>Peptostreptococcales</taxon>
        <taxon>Anaerovoracaceae</taxon>
        <taxon>Anaerovorax</taxon>
    </lineage>
</organism>
<comment type="caution">
    <text evidence="9">The sequence shown here is derived from an EMBL/GenBank/DDBJ whole genome shotgun (WGS) entry which is preliminary data.</text>
</comment>
<dbReference type="PROSITE" id="PS51733">
    <property type="entry name" value="BPL_LPL_CATALYTIC"/>
    <property type="match status" value="1"/>
</dbReference>
<evidence type="ECO:0000313" key="10">
    <source>
        <dbReference type="Proteomes" id="UP001524502"/>
    </source>
</evidence>